<dbReference type="Pfam" id="PF12833">
    <property type="entry name" value="HTH_18"/>
    <property type="match status" value="1"/>
</dbReference>
<dbReference type="PANTHER" id="PTHR43280">
    <property type="entry name" value="ARAC-FAMILY TRANSCRIPTIONAL REGULATOR"/>
    <property type="match status" value="1"/>
</dbReference>
<feature type="domain" description="HTH araC/xylS-type" evidence="4">
    <location>
        <begin position="181"/>
        <end position="279"/>
    </location>
</feature>
<protein>
    <submittedName>
        <fullName evidence="5">Helix-turn-helix domain-containing protein</fullName>
    </submittedName>
</protein>
<dbReference type="Gene3D" id="1.10.10.60">
    <property type="entry name" value="Homeodomain-like"/>
    <property type="match status" value="1"/>
</dbReference>
<dbReference type="InterPro" id="IPR018060">
    <property type="entry name" value="HTH_AraC"/>
</dbReference>
<name>A0ABZ0TPI5_9SPHI</name>
<dbReference type="PANTHER" id="PTHR43280:SF32">
    <property type="entry name" value="TRANSCRIPTIONAL REGULATORY PROTEIN"/>
    <property type="match status" value="1"/>
</dbReference>
<dbReference type="Proteomes" id="UP001324380">
    <property type="component" value="Chromosome"/>
</dbReference>
<keyword evidence="2" id="KW-0238">DNA-binding</keyword>
<evidence type="ECO:0000313" key="6">
    <source>
        <dbReference type="Proteomes" id="UP001324380"/>
    </source>
</evidence>
<organism evidence="5 6">
    <name type="scientific">Mucilaginibacter sabulilitoris</name>
    <dbReference type="NCBI Taxonomy" id="1173583"/>
    <lineage>
        <taxon>Bacteria</taxon>
        <taxon>Pseudomonadati</taxon>
        <taxon>Bacteroidota</taxon>
        <taxon>Sphingobacteriia</taxon>
        <taxon>Sphingobacteriales</taxon>
        <taxon>Sphingobacteriaceae</taxon>
        <taxon>Mucilaginibacter</taxon>
    </lineage>
</organism>
<dbReference type="SUPFAM" id="SSF46689">
    <property type="entry name" value="Homeodomain-like"/>
    <property type="match status" value="1"/>
</dbReference>
<gene>
    <name evidence="5" type="ORF">SNE25_04495</name>
</gene>
<accession>A0ABZ0TPI5</accession>
<sequence>MIHQYFNEQTSALFRMVYNEAVFSRDFYGKDQKEKLLTIAWNRGAEQVITIDNALYKFPANTIHCLMTSENFHFEHPEHIVAWQFSRDFYCIVDHDKEVSCVGFIFYGPPQKMFICLSGTDQIRLASLLEMFKDEFETSNQIQGEMMQVLLKRLIIIITRLAKDQFINKNELPGDKLDIIRRYNFLVETYYKKEHQVSFYADQLFKSPKTLSNLFALYNHRSPLQIIQERLAQEAKRLFFYTDKTSKEIAYELGFEDAGHFGKFFKRMTGQNVSEIKKSNVLTR</sequence>
<dbReference type="InterPro" id="IPR009057">
    <property type="entry name" value="Homeodomain-like_sf"/>
</dbReference>
<dbReference type="EMBL" id="CP139558">
    <property type="protein sequence ID" value="WPU94779.1"/>
    <property type="molecule type" value="Genomic_DNA"/>
</dbReference>
<evidence type="ECO:0000256" key="2">
    <source>
        <dbReference type="ARBA" id="ARBA00023125"/>
    </source>
</evidence>
<dbReference type="RefSeq" id="WP_321563894.1">
    <property type="nucleotide sequence ID" value="NZ_CP139558.1"/>
</dbReference>
<evidence type="ECO:0000256" key="1">
    <source>
        <dbReference type="ARBA" id="ARBA00023015"/>
    </source>
</evidence>
<proteinExistence type="predicted"/>
<reference evidence="5 6" key="1">
    <citation type="submission" date="2023-11" db="EMBL/GenBank/DDBJ databases">
        <title>Analysis of the Genomes of Mucilaginibacter gossypii cycad 4 and M. sabulilitoris SNA2: microbes with the potential for plant growth promotion.</title>
        <authorList>
            <person name="Hirsch A.M."/>
            <person name="Humm E."/>
            <person name="Rubbi M."/>
            <person name="Del Vecchio G."/>
            <person name="Ha S.M."/>
            <person name="Pellegrini M."/>
            <person name="Gunsalus R.P."/>
        </authorList>
    </citation>
    <scope>NUCLEOTIDE SEQUENCE [LARGE SCALE GENOMIC DNA]</scope>
    <source>
        <strain evidence="5 6">SNA2</strain>
    </source>
</reference>
<keyword evidence="6" id="KW-1185">Reference proteome</keyword>
<evidence type="ECO:0000259" key="4">
    <source>
        <dbReference type="PROSITE" id="PS01124"/>
    </source>
</evidence>
<keyword evidence="3" id="KW-0804">Transcription</keyword>
<dbReference type="SMART" id="SM00342">
    <property type="entry name" value="HTH_ARAC"/>
    <property type="match status" value="1"/>
</dbReference>
<dbReference type="PROSITE" id="PS01124">
    <property type="entry name" value="HTH_ARAC_FAMILY_2"/>
    <property type="match status" value="1"/>
</dbReference>
<keyword evidence="1" id="KW-0805">Transcription regulation</keyword>
<evidence type="ECO:0000313" key="5">
    <source>
        <dbReference type="EMBL" id="WPU94779.1"/>
    </source>
</evidence>
<evidence type="ECO:0000256" key="3">
    <source>
        <dbReference type="ARBA" id="ARBA00023163"/>
    </source>
</evidence>